<dbReference type="InterPro" id="IPR011333">
    <property type="entry name" value="SKP1/BTB/POZ_sf"/>
</dbReference>
<dbReference type="SUPFAM" id="SSF54695">
    <property type="entry name" value="POZ domain"/>
    <property type="match status" value="1"/>
</dbReference>
<name>A0A914QL57_9BILA</name>
<dbReference type="WBParaSite" id="PDA_v2.g4375.t1">
    <property type="protein sequence ID" value="PDA_v2.g4375.t1"/>
    <property type="gene ID" value="PDA_v2.g4375"/>
</dbReference>
<dbReference type="Pfam" id="PF00651">
    <property type="entry name" value="BTB"/>
    <property type="match status" value="1"/>
</dbReference>
<feature type="domain" description="BTB" evidence="1">
    <location>
        <begin position="251"/>
        <end position="317"/>
    </location>
</feature>
<evidence type="ECO:0000313" key="3">
    <source>
        <dbReference type="WBParaSite" id="PDA_v2.g4375.t1"/>
    </source>
</evidence>
<accession>A0A914QL57</accession>
<dbReference type="PROSITE" id="PS50097">
    <property type="entry name" value="BTB"/>
    <property type="match status" value="1"/>
</dbReference>
<sequence length="345" mass="40081">MYKKYDFVKSAVLSADTTLIKFGENVELTAIYVGNRYNSFKIDNPKLDYEITKILDDEEHDVTYRYDKSKKIFDPYLSSKSFEYTFHISAIIQLKPVPSDIYHYQLRIPSNEFENLKLDNFIKAEIVLTDHENSKFTYFITKIAQSKIELFIENPYDIEIQGKKGNFKAEYESKKDIDVELSFVFGQSYLIMKKIATPPRTKISKNEEIKELQQNQQFHNAIDGSPPQSRPGSPIPFELPNEPKLSNELFPDAFLIASDKTKIPCHRYILAKFSNVFVELFNAISNHPAIINVEDFDAEIIKASVDFLYGKTDSIKGKEMEVFKFALKYNIKMLKDACCKYFEEL</sequence>
<organism evidence="2 3">
    <name type="scientific">Panagrolaimus davidi</name>
    <dbReference type="NCBI Taxonomy" id="227884"/>
    <lineage>
        <taxon>Eukaryota</taxon>
        <taxon>Metazoa</taxon>
        <taxon>Ecdysozoa</taxon>
        <taxon>Nematoda</taxon>
        <taxon>Chromadorea</taxon>
        <taxon>Rhabditida</taxon>
        <taxon>Tylenchina</taxon>
        <taxon>Panagrolaimomorpha</taxon>
        <taxon>Panagrolaimoidea</taxon>
        <taxon>Panagrolaimidae</taxon>
        <taxon>Panagrolaimus</taxon>
    </lineage>
</organism>
<dbReference type="SMART" id="SM00225">
    <property type="entry name" value="BTB"/>
    <property type="match status" value="1"/>
</dbReference>
<evidence type="ECO:0000259" key="1">
    <source>
        <dbReference type="PROSITE" id="PS50097"/>
    </source>
</evidence>
<dbReference type="Proteomes" id="UP000887578">
    <property type="component" value="Unplaced"/>
</dbReference>
<proteinExistence type="predicted"/>
<protein>
    <submittedName>
        <fullName evidence="3">BTB domain-containing protein</fullName>
    </submittedName>
</protein>
<evidence type="ECO:0000313" key="2">
    <source>
        <dbReference type="Proteomes" id="UP000887578"/>
    </source>
</evidence>
<keyword evidence="2" id="KW-1185">Reference proteome</keyword>
<dbReference type="InterPro" id="IPR000210">
    <property type="entry name" value="BTB/POZ_dom"/>
</dbReference>
<dbReference type="AlphaFoldDB" id="A0A914QL57"/>
<reference evidence="3" key="1">
    <citation type="submission" date="2022-11" db="UniProtKB">
        <authorList>
            <consortium name="WormBaseParasite"/>
        </authorList>
    </citation>
    <scope>IDENTIFICATION</scope>
</reference>
<dbReference type="Gene3D" id="3.30.710.10">
    <property type="entry name" value="Potassium Channel Kv1.1, Chain A"/>
    <property type="match status" value="1"/>
</dbReference>